<dbReference type="InterPro" id="IPR007867">
    <property type="entry name" value="GMC_OxRtase_C"/>
</dbReference>
<dbReference type="InterPro" id="IPR012132">
    <property type="entry name" value="GMC_OxRdtase"/>
</dbReference>
<dbReference type="PIRSF" id="PIRSF000137">
    <property type="entry name" value="Alcohol_oxidase"/>
    <property type="match status" value="1"/>
</dbReference>
<dbReference type="AlphaFoldDB" id="A0A3D8RFI4"/>
<name>A0A3D8RFI4_9HELO</name>
<reference evidence="10 11" key="1">
    <citation type="journal article" date="2018" name="IMA Fungus">
        <title>IMA Genome-F 9: Draft genome sequence of Annulohypoxylon stygium, Aspergillus mulundensis, Berkeleyomyces basicola (syn. Thielaviopsis basicola), Ceratocystis smalleyi, two Cercospora beticola strains, Coleophoma cylindrospora, Fusarium fracticaudum, Phialophora cf. hyalina, and Morchella septimelata.</title>
        <authorList>
            <person name="Wingfield B.D."/>
            <person name="Bills G.F."/>
            <person name="Dong Y."/>
            <person name="Huang W."/>
            <person name="Nel W.J."/>
            <person name="Swalarsk-Parry B.S."/>
            <person name="Vaghefi N."/>
            <person name="Wilken P.M."/>
            <person name="An Z."/>
            <person name="de Beer Z.W."/>
            <person name="De Vos L."/>
            <person name="Chen L."/>
            <person name="Duong T.A."/>
            <person name="Gao Y."/>
            <person name="Hammerbacher A."/>
            <person name="Kikkert J.R."/>
            <person name="Li Y."/>
            <person name="Li H."/>
            <person name="Li K."/>
            <person name="Li Q."/>
            <person name="Liu X."/>
            <person name="Ma X."/>
            <person name="Naidoo K."/>
            <person name="Pethybridge S.J."/>
            <person name="Sun J."/>
            <person name="Steenkamp E.T."/>
            <person name="van der Nest M.A."/>
            <person name="van Wyk S."/>
            <person name="Wingfield M.J."/>
            <person name="Xiong C."/>
            <person name="Yue Q."/>
            <person name="Zhang X."/>
        </authorList>
    </citation>
    <scope>NUCLEOTIDE SEQUENCE [LARGE SCALE GENOMIC DNA]</scope>
    <source>
        <strain evidence="10 11">BP6252</strain>
    </source>
</reference>
<evidence type="ECO:0000259" key="8">
    <source>
        <dbReference type="PROSITE" id="PS00623"/>
    </source>
</evidence>
<feature type="domain" description="Glucose-methanol-choline oxidoreductase N-terminal" evidence="9">
    <location>
        <begin position="294"/>
        <end position="308"/>
    </location>
</feature>
<dbReference type="SUPFAM" id="SSF51905">
    <property type="entry name" value="FAD/NAD(P)-binding domain"/>
    <property type="match status" value="1"/>
</dbReference>
<comment type="cofactor">
    <cofactor evidence="1 6">
        <name>FAD</name>
        <dbReference type="ChEBI" id="CHEBI:57692"/>
    </cofactor>
</comment>
<evidence type="ECO:0000256" key="3">
    <source>
        <dbReference type="ARBA" id="ARBA00022630"/>
    </source>
</evidence>
<accession>A0A3D8RFI4</accession>
<dbReference type="Pfam" id="PF05199">
    <property type="entry name" value="GMC_oxred_C"/>
    <property type="match status" value="1"/>
</dbReference>
<dbReference type="Pfam" id="PF00732">
    <property type="entry name" value="GMC_oxred_N"/>
    <property type="match status" value="1"/>
</dbReference>
<dbReference type="OrthoDB" id="269227at2759"/>
<evidence type="ECO:0000259" key="9">
    <source>
        <dbReference type="PROSITE" id="PS00624"/>
    </source>
</evidence>
<dbReference type="PANTHER" id="PTHR11552:SF201">
    <property type="entry name" value="GLUCOSE-METHANOL-CHOLINE OXIDOREDUCTASE N-TERMINAL DOMAIN-CONTAINING PROTEIN"/>
    <property type="match status" value="1"/>
</dbReference>
<comment type="similarity">
    <text evidence="2 7">Belongs to the GMC oxidoreductase family.</text>
</comment>
<dbReference type="GO" id="GO:0050660">
    <property type="term" value="F:flavin adenine dinucleotide binding"/>
    <property type="evidence" value="ECO:0007669"/>
    <property type="project" value="InterPro"/>
</dbReference>
<dbReference type="InterPro" id="IPR000172">
    <property type="entry name" value="GMC_OxRdtase_N"/>
</dbReference>
<proteinExistence type="inferred from homology"/>
<dbReference type="Proteomes" id="UP000256645">
    <property type="component" value="Unassembled WGS sequence"/>
</dbReference>
<protein>
    <recommendedName>
        <fullName evidence="8 9">Glucose-methanol-choline oxidoreductase N-terminal domain-containing protein</fullName>
    </recommendedName>
</protein>
<evidence type="ECO:0000256" key="4">
    <source>
        <dbReference type="ARBA" id="ARBA00022827"/>
    </source>
</evidence>
<dbReference type="InterPro" id="IPR036188">
    <property type="entry name" value="FAD/NAD-bd_sf"/>
</dbReference>
<keyword evidence="11" id="KW-1185">Reference proteome</keyword>
<dbReference type="GO" id="GO:0016614">
    <property type="term" value="F:oxidoreductase activity, acting on CH-OH group of donors"/>
    <property type="evidence" value="ECO:0007669"/>
    <property type="project" value="InterPro"/>
</dbReference>
<evidence type="ECO:0000256" key="5">
    <source>
        <dbReference type="ARBA" id="ARBA00023002"/>
    </source>
</evidence>
<dbReference type="SUPFAM" id="SSF54373">
    <property type="entry name" value="FAD-linked reductases, C-terminal domain"/>
    <property type="match status" value="1"/>
</dbReference>
<sequence length="618" mass="66751">MSSTSAGLPVLKSLEDFLGGSYDFIVVGGGNSGLTVAARLSEDPSINVAVIEAGGAKIGDPSVLTPAAFPTLLGKEEYDWKCMTVPQAGTNNSVHSWPRGKLLGGSSAINYMMYGRGQTAEYNDWNELTGLKGWAWKDIQPYFWKHEGFTETVPPSELRPSDFSSEKANHGLSGPIKTGFPTFRSTSERAYHEAALNAGLDIVVPRDAWSGDHRGIFANLATIDRSGPGIRSYAVTGYLIPNGHRPNLAVLTDAHVEKVIIKGGDEPVVEGVLFSHSGKSHRLTSKIATILSAGAVMTPQILELSGIGPKSILDKAGIDCIIDNQRVGDLEDHIISGITYDLVDGEFSLDHVNRPEVAAEALKTYMAGQGGPLGNGVSNSGYLSLHDIASREEIEKVYEVVELYRNKLNNDYDRARNDLLLARLKDPKAAIFQIITLAVNIDFAGRHDMQAFLAPSATTTRFSTCIGLHHCFSRGSTHIVSSDPKEQPAIDPEYLKHPVDELLLAYGLRTSDKILNTSPLKEKLKRRVQPAPNVDLNDLDATLDYVRGHTGTEFHPIATASLGLVVDERLNVKGVKGLKVCDASIMPLHISGNTQGPCYAIGEKGADIFKEDAAAFRA</sequence>
<evidence type="ECO:0000256" key="7">
    <source>
        <dbReference type="RuleBase" id="RU003968"/>
    </source>
</evidence>
<dbReference type="PANTHER" id="PTHR11552">
    <property type="entry name" value="GLUCOSE-METHANOL-CHOLINE GMC OXIDOREDUCTASE"/>
    <property type="match status" value="1"/>
</dbReference>
<evidence type="ECO:0000256" key="6">
    <source>
        <dbReference type="PIRSR" id="PIRSR000137-2"/>
    </source>
</evidence>
<evidence type="ECO:0000256" key="2">
    <source>
        <dbReference type="ARBA" id="ARBA00010790"/>
    </source>
</evidence>
<dbReference type="Gene3D" id="3.30.560.10">
    <property type="entry name" value="Glucose Oxidase, domain 3"/>
    <property type="match status" value="1"/>
</dbReference>
<comment type="caution">
    <text evidence="10">The sequence shown here is derived from an EMBL/GenBank/DDBJ whole genome shotgun (WGS) entry which is preliminary data.</text>
</comment>
<dbReference type="EMBL" id="PDLM01000007">
    <property type="protein sequence ID" value="RDW72813.1"/>
    <property type="molecule type" value="Genomic_DNA"/>
</dbReference>
<keyword evidence="4 6" id="KW-0274">FAD</keyword>
<evidence type="ECO:0000256" key="1">
    <source>
        <dbReference type="ARBA" id="ARBA00001974"/>
    </source>
</evidence>
<feature type="binding site" evidence="6">
    <location>
        <position position="256"/>
    </location>
    <ligand>
        <name>FAD</name>
        <dbReference type="ChEBI" id="CHEBI:57692"/>
    </ligand>
</feature>
<dbReference type="PROSITE" id="PS00623">
    <property type="entry name" value="GMC_OXRED_1"/>
    <property type="match status" value="1"/>
</dbReference>
<dbReference type="PROSITE" id="PS00624">
    <property type="entry name" value="GMC_OXRED_2"/>
    <property type="match status" value="1"/>
</dbReference>
<gene>
    <name evidence="10" type="ORF">BP6252_06720</name>
</gene>
<keyword evidence="5" id="KW-0560">Oxidoreductase</keyword>
<dbReference type="STRING" id="1849047.A0A3D8RFI4"/>
<feature type="domain" description="Glucose-methanol-choline oxidoreductase N-terminal" evidence="8">
    <location>
        <begin position="100"/>
        <end position="123"/>
    </location>
</feature>
<keyword evidence="3 7" id="KW-0285">Flavoprotein</keyword>
<evidence type="ECO:0000313" key="11">
    <source>
        <dbReference type="Proteomes" id="UP000256645"/>
    </source>
</evidence>
<evidence type="ECO:0000313" key="10">
    <source>
        <dbReference type="EMBL" id="RDW72813.1"/>
    </source>
</evidence>
<organism evidence="10 11">
    <name type="scientific">Coleophoma cylindrospora</name>
    <dbReference type="NCBI Taxonomy" id="1849047"/>
    <lineage>
        <taxon>Eukaryota</taxon>
        <taxon>Fungi</taxon>
        <taxon>Dikarya</taxon>
        <taxon>Ascomycota</taxon>
        <taxon>Pezizomycotina</taxon>
        <taxon>Leotiomycetes</taxon>
        <taxon>Helotiales</taxon>
        <taxon>Dermateaceae</taxon>
        <taxon>Coleophoma</taxon>
    </lineage>
</organism>
<dbReference type="Gene3D" id="3.50.50.60">
    <property type="entry name" value="FAD/NAD(P)-binding domain"/>
    <property type="match status" value="1"/>
</dbReference>